<comment type="function">
    <text evidence="3">Participates actively in the response to hyperosmotic and heat shock by preventing the aggregation of stress-denatured proteins, in association with DnaK and GrpE. It is the nucleotide exchange factor for DnaK and may function as a thermosensor. Unfolded proteins bind initially to DnaJ; upon interaction with the DnaJ-bound protein, DnaK hydrolyzes its bound ATP, resulting in the formation of a stable complex. GrpE releases ADP from DnaK; ATP binding to DnaK triggers the release of the substrate protein, thus completing the reaction cycle. Several rounds of ATP-dependent interactions between DnaJ, DnaK and GrpE are required for fully efficient folding.</text>
</comment>
<dbReference type="Pfam" id="PF01025">
    <property type="entry name" value="GrpE"/>
    <property type="match status" value="1"/>
</dbReference>
<dbReference type="EMBL" id="JAUHJS010000006">
    <property type="protein sequence ID" value="MDN4166364.1"/>
    <property type="molecule type" value="Genomic_DNA"/>
</dbReference>
<comment type="similarity">
    <text evidence="1 3 4">Belongs to the GrpE family.</text>
</comment>
<evidence type="ECO:0000256" key="2">
    <source>
        <dbReference type="ARBA" id="ARBA00023186"/>
    </source>
</evidence>
<keyword evidence="2 3" id="KW-0143">Chaperone</keyword>
<sequence length="184" mass="20722">MEKEQQEINNTEEQEVKAEVNETEDKVEEQAEGANNASVADELAEMKDKYLRLYSDFENFRRRTAKERLDLIKTASEDLILALLPIIDDFERANKAMQTETDIESVKAGIDLIHAKMVKVLEGKGLKAQDTAPGADFDTELHEAITQIPVQDEKLKGKVVDTVEKGYTLNEKVIRFAKVVIGAQ</sequence>
<dbReference type="InterPro" id="IPR009012">
    <property type="entry name" value="GrpE_head"/>
</dbReference>
<reference evidence="6" key="1">
    <citation type="submission" date="2023-06" db="EMBL/GenBank/DDBJ databases">
        <title>Cytophagales bacterium Strain LB-30, isolated from soil.</title>
        <authorList>
            <person name="Liu B."/>
        </authorList>
    </citation>
    <scope>NUCLEOTIDE SEQUENCE</scope>
    <source>
        <strain evidence="6">LB-30</strain>
    </source>
</reference>
<dbReference type="Gene3D" id="3.90.20.20">
    <property type="match status" value="1"/>
</dbReference>
<dbReference type="PANTHER" id="PTHR21237:SF23">
    <property type="entry name" value="GRPE PROTEIN HOMOLOG, MITOCHONDRIAL"/>
    <property type="match status" value="1"/>
</dbReference>
<dbReference type="PANTHER" id="PTHR21237">
    <property type="entry name" value="GRPE PROTEIN"/>
    <property type="match status" value="1"/>
</dbReference>
<keyword evidence="7" id="KW-1185">Reference proteome</keyword>
<dbReference type="InterPro" id="IPR013805">
    <property type="entry name" value="GrpE_CC"/>
</dbReference>
<feature type="compositionally biased region" description="Basic and acidic residues" evidence="5">
    <location>
        <begin position="14"/>
        <end position="24"/>
    </location>
</feature>
<dbReference type="HAMAP" id="MF_01151">
    <property type="entry name" value="GrpE"/>
    <property type="match status" value="1"/>
</dbReference>
<dbReference type="InterPro" id="IPR000740">
    <property type="entry name" value="GrpE"/>
</dbReference>
<dbReference type="PRINTS" id="PR00773">
    <property type="entry name" value="GRPEPROTEIN"/>
</dbReference>
<comment type="subunit">
    <text evidence="3">Homodimer.</text>
</comment>
<proteinExistence type="inferred from homology"/>
<feature type="region of interest" description="Disordered" evidence="5">
    <location>
        <begin position="1"/>
        <end position="40"/>
    </location>
</feature>
<keyword evidence="3" id="KW-0963">Cytoplasm</keyword>
<evidence type="ECO:0000256" key="4">
    <source>
        <dbReference type="RuleBase" id="RU004478"/>
    </source>
</evidence>
<dbReference type="SUPFAM" id="SSF51064">
    <property type="entry name" value="Head domain of nucleotide exchange factor GrpE"/>
    <property type="match status" value="1"/>
</dbReference>
<evidence type="ECO:0000256" key="1">
    <source>
        <dbReference type="ARBA" id="ARBA00009054"/>
    </source>
</evidence>
<keyword evidence="3" id="KW-0346">Stress response</keyword>
<dbReference type="Proteomes" id="UP001168552">
    <property type="component" value="Unassembled WGS sequence"/>
</dbReference>
<dbReference type="RefSeq" id="WP_320004900.1">
    <property type="nucleotide sequence ID" value="NZ_JAUHJS010000006.1"/>
</dbReference>
<organism evidence="6 7">
    <name type="scientific">Shiella aurantiaca</name>
    <dbReference type="NCBI Taxonomy" id="3058365"/>
    <lineage>
        <taxon>Bacteria</taxon>
        <taxon>Pseudomonadati</taxon>
        <taxon>Bacteroidota</taxon>
        <taxon>Cytophagia</taxon>
        <taxon>Cytophagales</taxon>
        <taxon>Shiellaceae</taxon>
        <taxon>Shiella</taxon>
    </lineage>
</organism>
<evidence type="ECO:0000313" key="6">
    <source>
        <dbReference type="EMBL" id="MDN4166364.1"/>
    </source>
</evidence>
<evidence type="ECO:0000256" key="5">
    <source>
        <dbReference type="SAM" id="MobiDB-lite"/>
    </source>
</evidence>
<gene>
    <name evidence="3" type="primary">grpE</name>
    <name evidence="6" type="ORF">QWY31_12710</name>
</gene>
<evidence type="ECO:0000313" key="7">
    <source>
        <dbReference type="Proteomes" id="UP001168552"/>
    </source>
</evidence>
<dbReference type="SUPFAM" id="SSF58014">
    <property type="entry name" value="Coiled-coil domain of nucleotide exchange factor GrpE"/>
    <property type="match status" value="1"/>
</dbReference>
<accession>A0ABT8F7Z3</accession>
<evidence type="ECO:0000256" key="3">
    <source>
        <dbReference type="HAMAP-Rule" id="MF_01151"/>
    </source>
</evidence>
<comment type="subcellular location">
    <subcellularLocation>
        <location evidence="3">Cytoplasm</location>
    </subcellularLocation>
</comment>
<comment type="caution">
    <text evidence="6">The sequence shown here is derived from an EMBL/GenBank/DDBJ whole genome shotgun (WGS) entry which is preliminary data.</text>
</comment>
<name>A0ABT8F7Z3_9BACT</name>
<dbReference type="Gene3D" id="2.30.22.10">
    <property type="entry name" value="Head domain of nucleotide exchange factor GrpE"/>
    <property type="match status" value="1"/>
</dbReference>
<protein>
    <recommendedName>
        <fullName evidence="3">Protein GrpE</fullName>
    </recommendedName>
    <alternativeName>
        <fullName evidence="3">HSP-70 cofactor</fullName>
    </alternativeName>
</protein>
<dbReference type="CDD" id="cd00446">
    <property type="entry name" value="GrpE"/>
    <property type="match status" value="1"/>
</dbReference>